<protein>
    <submittedName>
        <fullName evidence="2">Uncharacterized protein</fullName>
    </submittedName>
</protein>
<evidence type="ECO:0000313" key="2">
    <source>
        <dbReference type="EMBL" id="GBF93326.1"/>
    </source>
</evidence>
<gene>
    <name evidence="2" type="ORF">Rsub_06364</name>
</gene>
<feature type="region of interest" description="Disordered" evidence="1">
    <location>
        <begin position="1"/>
        <end position="68"/>
    </location>
</feature>
<proteinExistence type="predicted"/>
<comment type="caution">
    <text evidence="2">The sequence shown here is derived from an EMBL/GenBank/DDBJ whole genome shotgun (WGS) entry which is preliminary data.</text>
</comment>
<feature type="compositionally biased region" description="Low complexity" evidence="1">
    <location>
        <begin position="22"/>
        <end position="38"/>
    </location>
</feature>
<dbReference type="InParanoid" id="A0A2V0P0C9"/>
<dbReference type="Proteomes" id="UP000247498">
    <property type="component" value="Unassembled WGS sequence"/>
</dbReference>
<evidence type="ECO:0000313" key="3">
    <source>
        <dbReference type="Proteomes" id="UP000247498"/>
    </source>
</evidence>
<dbReference type="EMBL" id="BDRX01000040">
    <property type="protein sequence ID" value="GBF93326.1"/>
    <property type="molecule type" value="Genomic_DNA"/>
</dbReference>
<evidence type="ECO:0000256" key="1">
    <source>
        <dbReference type="SAM" id="MobiDB-lite"/>
    </source>
</evidence>
<reference evidence="2 3" key="1">
    <citation type="journal article" date="2018" name="Sci. Rep.">
        <title>Raphidocelis subcapitata (=Pseudokirchneriella subcapitata) provides an insight into genome evolution and environmental adaptations in the Sphaeropleales.</title>
        <authorList>
            <person name="Suzuki S."/>
            <person name="Yamaguchi H."/>
            <person name="Nakajima N."/>
            <person name="Kawachi M."/>
        </authorList>
    </citation>
    <scope>NUCLEOTIDE SEQUENCE [LARGE SCALE GENOMIC DNA]</scope>
    <source>
        <strain evidence="2 3">NIES-35</strain>
    </source>
</reference>
<feature type="compositionally biased region" description="Low complexity" evidence="1">
    <location>
        <begin position="45"/>
        <end position="68"/>
    </location>
</feature>
<sequence length="253" mass="28133">MRSLSSAPMCASGATAAGRAPRLAGASSTTAAAATQQQQRRRRQQPQPLQQQQQQQTPSQTQQQLAHAGRRGALLGGFALLALPAVARAAEPVQQQQQQSTQGAALEEYMELEAKGKMKDRRQLDDFRARFGIRRLLDGRVQLRSRKGEWHTVRLDMEVAGALLLRDPRGNIFAIETDGLPQVDLSDDYVLLMLFSDGSWQDQMQAIEYEDADEPGRVVQLNMSESEFREFVGILAGVDEDDEKDKKKKKGKK</sequence>
<dbReference type="AlphaFoldDB" id="A0A2V0P0C9"/>
<organism evidence="2 3">
    <name type="scientific">Raphidocelis subcapitata</name>
    <dbReference type="NCBI Taxonomy" id="307507"/>
    <lineage>
        <taxon>Eukaryota</taxon>
        <taxon>Viridiplantae</taxon>
        <taxon>Chlorophyta</taxon>
        <taxon>core chlorophytes</taxon>
        <taxon>Chlorophyceae</taxon>
        <taxon>CS clade</taxon>
        <taxon>Sphaeropleales</taxon>
        <taxon>Selenastraceae</taxon>
        <taxon>Raphidocelis</taxon>
    </lineage>
</organism>
<accession>A0A2V0P0C9</accession>
<name>A0A2V0P0C9_9CHLO</name>
<dbReference type="OrthoDB" id="542062at2759"/>
<keyword evidence="3" id="KW-1185">Reference proteome</keyword>